<organism evidence="1 2">
    <name type="scientific">Paenibacillus athensensis</name>
    <dbReference type="NCBI Taxonomy" id="1967502"/>
    <lineage>
        <taxon>Bacteria</taxon>
        <taxon>Bacillati</taxon>
        <taxon>Bacillota</taxon>
        <taxon>Bacilli</taxon>
        <taxon>Bacillales</taxon>
        <taxon>Paenibacillaceae</taxon>
        <taxon>Paenibacillus</taxon>
    </lineage>
</organism>
<proteinExistence type="predicted"/>
<accession>A0A4Y8Q3X1</accession>
<reference evidence="1 2" key="1">
    <citation type="submission" date="2017-03" db="EMBL/GenBank/DDBJ databases">
        <title>Isolation of Levoglucosan Utilizing Bacteria.</title>
        <authorList>
            <person name="Arya A.S."/>
        </authorList>
    </citation>
    <scope>NUCLEOTIDE SEQUENCE [LARGE SCALE GENOMIC DNA]</scope>
    <source>
        <strain evidence="1 2">MEC069</strain>
    </source>
</reference>
<evidence type="ECO:0000313" key="2">
    <source>
        <dbReference type="Proteomes" id="UP000298246"/>
    </source>
</evidence>
<dbReference type="OrthoDB" id="2850018at2"/>
<dbReference type="AlphaFoldDB" id="A0A4Y8Q3X1"/>
<dbReference type="Proteomes" id="UP000298246">
    <property type="component" value="Unassembled WGS sequence"/>
</dbReference>
<evidence type="ECO:0000313" key="1">
    <source>
        <dbReference type="EMBL" id="TFE88593.1"/>
    </source>
</evidence>
<gene>
    <name evidence="1" type="ORF">B5M42_09070</name>
</gene>
<keyword evidence="2" id="KW-1185">Reference proteome</keyword>
<protein>
    <submittedName>
        <fullName evidence="1">Uncharacterized protein</fullName>
    </submittedName>
</protein>
<comment type="caution">
    <text evidence="1">The sequence shown here is derived from an EMBL/GenBank/DDBJ whole genome shotgun (WGS) entry which is preliminary data.</text>
</comment>
<sequence length="248" mass="29262">MTRLEYSLEIRHFGFCGGNFEKQRKEYYFQMLDSIPDSYSHFNIEREGIVCTIDVDWSQTMRDYKQHHTHSCSLEETLNNYEVVKDQYDSLDQYVREIVKHLPQGSTITIQVHTESDEVLLVEQIVMNFIYHIYLALNLSCPGFLDLYAATLSGRNTEKITISNYYFSECWADDSWPSVSYIPVEKVRYWYDSLELWGLGLGKSRLVKCLFALLHFCSEDKISPSKQFGLPMRLKLFMNSRKQLFSKR</sequence>
<dbReference type="EMBL" id="MYFO01000009">
    <property type="protein sequence ID" value="TFE88593.1"/>
    <property type="molecule type" value="Genomic_DNA"/>
</dbReference>
<name>A0A4Y8Q3X1_9BACL</name>
<dbReference type="RefSeq" id="WP_134751961.1">
    <property type="nucleotide sequence ID" value="NZ_MYFO02000002.1"/>
</dbReference>